<dbReference type="InterPro" id="IPR013766">
    <property type="entry name" value="Thioredoxin_domain"/>
</dbReference>
<evidence type="ECO:0000259" key="1">
    <source>
        <dbReference type="PROSITE" id="PS51352"/>
    </source>
</evidence>
<dbReference type="InterPro" id="IPR036249">
    <property type="entry name" value="Thioredoxin-like_sf"/>
</dbReference>
<dbReference type="EC" id="1.8.4.-" evidence="2"/>
<dbReference type="AlphaFoldDB" id="G0LCR2"/>
<dbReference type="PROSITE" id="PS51352">
    <property type="entry name" value="THIOREDOXIN_2"/>
    <property type="match status" value="1"/>
</dbReference>
<dbReference type="Pfam" id="PF00578">
    <property type="entry name" value="AhpC-TSA"/>
    <property type="match status" value="1"/>
</dbReference>
<dbReference type="InterPro" id="IPR000866">
    <property type="entry name" value="AhpC/TSA"/>
</dbReference>
<feature type="domain" description="Thioredoxin" evidence="1">
    <location>
        <begin position="24"/>
        <end position="165"/>
    </location>
</feature>
<dbReference type="KEGG" id="zga:ZOBELLIA_2971"/>
<name>G0LCR2_ZOBGA</name>
<dbReference type="SUPFAM" id="SSF52833">
    <property type="entry name" value="Thioredoxin-like"/>
    <property type="match status" value="1"/>
</dbReference>
<evidence type="ECO:0000313" key="2">
    <source>
        <dbReference type="EMBL" id="CAZ97118.1"/>
    </source>
</evidence>
<dbReference type="PANTHER" id="PTHR42852:SF13">
    <property type="entry name" value="PROTEIN DIPZ"/>
    <property type="match status" value="1"/>
</dbReference>
<keyword evidence="2" id="KW-0560">Oxidoreductase</keyword>
<keyword evidence="3" id="KW-1185">Reference proteome</keyword>
<dbReference type="EMBL" id="FP476056">
    <property type="protein sequence ID" value="CAZ97118.1"/>
    <property type="molecule type" value="Genomic_DNA"/>
</dbReference>
<dbReference type="HOGENOM" id="CLU_042529_11_0_10"/>
<dbReference type="PANTHER" id="PTHR42852">
    <property type="entry name" value="THIOL:DISULFIDE INTERCHANGE PROTEIN DSBE"/>
    <property type="match status" value="1"/>
</dbReference>
<dbReference type="RefSeq" id="WP_013994312.1">
    <property type="nucleotide sequence ID" value="NC_015844.1"/>
</dbReference>
<organism evidence="2 3">
    <name type="scientific">Zobellia galactanivorans (strain DSM 12802 / CCUG 47099 / CIP 106680 / NCIMB 13871 / Dsij)</name>
    <dbReference type="NCBI Taxonomy" id="63186"/>
    <lineage>
        <taxon>Bacteria</taxon>
        <taxon>Pseudomonadati</taxon>
        <taxon>Bacteroidota</taxon>
        <taxon>Flavobacteriia</taxon>
        <taxon>Flavobacteriales</taxon>
        <taxon>Flavobacteriaceae</taxon>
        <taxon>Zobellia</taxon>
    </lineage>
</organism>
<accession>G0LCR2</accession>
<proteinExistence type="predicted"/>
<reference evidence="2 3" key="2">
    <citation type="journal article" date="2012" name="Environ. Microbiol.">
        <title>Characterization of the first alginolytic operons in a marine bacterium: from their emergence in marine Flavobacteriia to their independent transfers to marine Proteobacteria and human gut Bacteroides.</title>
        <authorList>
            <person name="Thomas F."/>
            <person name="Barbeyron T."/>
            <person name="Tonon T."/>
            <person name="Genicot S."/>
            <person name="Czjzek M."/>
            <person name="Michel G."/>
        </authorList>
    </citation>
    <scope>NUCLEOTIDE SEQUENCE [LARGE SCALE GENOMIC DNA]</scope>
    <source>
        <strain evidence="3">DSM 12802 / CCUG 47099 / CIP 106680 / NCIMB 13871 / Dsij</strain>
    </source>
</reference>
<reference evidence="3" key="1">
    <citation type="submission" date="2009-07" db="EMBL/GenBank/DDBJ databases">
        <title>Complete genome sequence of Zobellia galactanivorans Dsij.</title>
        <authorList>
            <consortium name="Genoscope - CEA"/>
        </authorList>
    </citation>
    <scope>NUCLEOTIDE SEQUENCE [LARGE SCALE GENOMIC DNA]</scope>
    <source>
        <strain evidence="3">DSM 12802 / CCUG 47099 / CIP 106680 / NCIMB 13871 / Dsij</strain>
    </source>
</reference>
<dbReference type="Proteomes" id="UP000008898">
    <property type="component" value="Chromosome"/>
</dbReference>
<evidence type="ECO:0000313" key="3">
    <source>
        <dbReference type="Proteomes" id="UP000008898"/>
    </source>
</evidence>
<dbReference type="STRING" id="63186.ZOBELLIA_2971"/>
<dbReference type="Gene3D" id="3.40.30.10">
    <property type="entry name" value="Glutaredoxin"/>
    <property type="match status" value="1"/>
</dbReference>
<dbReference type="CDD" id="cd02966">
    <property type="entry name" value="TlpA_like_family"/>
    <property type="match status" value="1"/>
</dbReference>
<protein>
    <submittedName>
        <fullName evidence="2">Thiol-disulfide oxidoreductase</fullName>
        <ecNumber evidence="2">1.8.4.-</ecNumber>
    </submittedName>
</protein>
<dbReference type="GO" id="GO:0016209">
    <property type="term" value="F:antioxidant activity"/>
    <property type="evidence" value="ECO:0007669"/>
    <property type="project" value="InterPro"/>
</dbReference>
<dbReference type="InterPro" id="IPR050553">
    <property type="entry name" value="Thioredoxin_ResA/DsbE_sf"/>
</dbReference>
<dbReference type="GO" id="GO:0016491">
    <property type="term" value="F:oxidoreductase activity"/>
    <property type="evidence" value="ECO:0007669"/>
    <property type="project" value="UniProtKB-KW"/>
</dbReference>
<gene>
    <name evidence="2" type="ordered locus">zobellia_2971</name>
</gene>
<dbReference type="OrthoDB" id="9815205at2"/>
<sequence>MFTSLGPRLRAFAGRLVSYTSIKLKTEKTLPEETYGWAVTDLEGNLHVFKEEKGKVIFLNLWATWCKPCLEEMPDIKSLFEDYGDRVSFMLVSEEESDRVESFELKKGYGLPFYLAESPIPEIFASKTIPTTYILNRQGKIIMAENGVVDWNGAEIRKLLDRLIAE</sequence>